<sequence length="246" mass="26314">MTQIVLPMLIPMFNGNMTNEVMTRSPEKLKLTYRKPYTIVRTTFNWVVTMHRRRLILAILLMGCAVERIRGDGEDETILGAAKEVASDFGKHGSRVVISTLKSGGKAGTRIIGALSSAVNFGIDETGDNFERAGHLFSKTLPEHTTKIKDSTASVAEALANSATTGFQRTMTGINEVIKVSDDVSQAGLDQSVKVIHGTGDVAKSLIELGGTTGTKALGAGKYVLDTTGNVVNAPGDYIYPALLLE</sequence>
<accession>A0A3Q0JIJ8</accession>
<proteinExistence type="predicted"/>
<dbReference type="RefSeq" id="XP_026688217.1">
    <property type="nucleotide sequence ID" value="XM_026832416.1"/>
</dbReference>
<dbReference type="AlphaFoldDB" id="A0A3Q0JIJ8"/>
<dbReference type="GeneID" id="113472618"/>
<reference evidence="2" key="1">
    <citation type="submission" date="2025-08" db="UniProtKB">
        <authorList>
            <consortium name="RefSeq"/>
        </authorList>
    </citation>
    <scope>IDENTIFICATION</scope>
</reference>
<evidence type="ECO:0000313" key="2">
    <source>
        <dbReference type="RefSeq" id="XP_026688217.1"/>
    </source>
</evidence>
<dbReference type="PaxDb" id="121845-A0A3Q0JIJ8"/>
<name>A0A3Q0JIJ8_DIACI</name>
<evidence type="ECO:0000313" key="1">
    <source>
        <dbReference type="Proteomes" id="UP000079169"/>
    </source>
</evidence>
<organism evidence="1 2">
    <name type="scientific">Diaphorina citri</name>
    <name type="common">Asian citrus psyllid</name>
    <dbReference type="NCBI Taxonomy" id="121845"/>
    <lineage>
        <taxon>Eukaryota</taxon>
        <taxon>Metazoa</taxon>
        <taxon>Ecdysozoa</taxon>
        <taxon>Arthropoda</taxon>
        <taxon>Hexapoda</taxon>
        <taxon>Insecta</taxon>
        <taxon>Pterygota</taxon>
        <taxon>Neoptera</taxon>
        <taxon>Paraneoptera</taxon>
        <taxon>Hemiptera</taxon>
        <taxon>Sternorrhyncha</taxon>
        <taxon>Psylloidea</taxon>
        <taxon>Psyllidae</taxon>
        <taxon>Diaphorininae</taxon>
        <taxon>Diaphorina</taxon>
    </lineage>
</organism>
<dbReference type="Proteomes" id="UP000079169">
    <property type="component" value="Unplaced"/>
</dbReference>
<protein>
    <submittedName>
        <fullName evidence="2">Uncharacterized protein LOC113472618</fullName>
    </submittedName>
</protein>
<dbReference type="KEGG" id="dci:113472618"/>
<gene>
    <name evidence="2" type="primary">LOC113472618</name>
</gene>
<keyword evidence="1" id="KW-1185">Reference proteome</keyword>